<dbReference type="Pfam" id="PF08660">
    <property type="entry name" value="Alg14"/>
    <property type="match status" value="1"/>
</dbReference>
<evidence type="ECO:0000313" key="8">
    <source>
        <dbReference type="EMBL" id="QRZ33785.1"/>
    </source>
</evidence>
<dbReference type="RefSeq" id="WP_205288549.1">
    <property type="nucleotide sequence ID" value="NZ_CP031926.2"/>
</dbReference>
<keyword evidence="3" id="KW-0256">Endoplasmic reticulum</keyword>
<dbReference type="PANTHER" id="PTHR12154:SF4">
    <property type="entry name" value="UDP-N-ACETYLGLUCOSAMINE TRANSFERASE SUBUNIT ALG14 HOMOLOG"/>
    <property type="match status" value="1"/>
</dbReference>
<comment type="subcellular location">
    <subcellularLocation>
        <location evidence="1">Endoplasmic reticulum membrane</location>
        <topology evidence="1">Single-pass membrane protein</topology>
    </subcellularLocation>
</comment>
<evidence type="ECO:0000256" key="6">
    <source>
        <dbReference type="SAM" id="Phobius"/>
    </source>
</evidence>
<dbReference type="Gene3D" id="3.40.50.2000">
    <property type="entry name" value="Glycogen Phosphorylase B"/>
    <property type="match status" value="1"/>
</dbReference>
<dbReference type="EMBL" id="CP031926">
    <property type="protein sequence ID" value="QRZ33785.1"/>
    <property type="molecule type" value="Genomic_DNA"/>
</dbReference>
<proteinExistence type="predicted"/>
<dbReference type="GO" id="GO:0004577">
    <property type="term" value="F:N-acetylglucosaminyldiphosphodolichol N-acetylglucosaminyltransferase activity"/>
    <property type="evidence" value="ECO:0007669"/>
    <property type="project" value="TreeGrafter"/>
</dbReference>
<dbReference type="SUPFAM" id="SSF53756">
    <property type="entry name" value="UDP-Glycosyltransferase/glycogen phosphorylase"/>
    <property type="match status" value="1"/>
</dbReference>
<keyword evidence="2 6" id="KW-0812">Transmembrane</keyword>
<dbReference type="EMBL" id="AB373092">
    <property type="protein sequence ID" value="BAN70287.1"/>
    <property type="molecule type" value="Genomic_DNA"/>
</dbReference>
<sequence>MKNKTIVICFASSSGGHFEQLMMLRPLMAKYSKSFIITEKTRYQIKTEVETYHMQQVNRKEFLFIFSLIVNSFYSLYITIKKRPNYIICTGALAMIPMCLIGKLFGAKLIYIESFAKINSPTLTGKLLYRIADQFYVQWETMKKFYPKAIFLGGIY</sequence>
<dbReference type="GO" id="GO:0006488">
    <property type="term" value="P:dolichol-linked oligosaccharide biosynthetic process"/>
    <property type="evidence" value="ECO:0007669"/>
    <property type="project" value="InterPro"/>
</dbReference>
<dbReference type="NCBIfam" id="NF041549">
    <property type="entry name" value="PssD"/>
    <property type="match status" value="1"/>
</dbReference>
<evidence type="ECO:0000256" key="2">
    <source>
        <dbReference type="ARBA" id="ARBA00022692"/>
    </source>
</evidence>
<evidence type="ECO:0000256" key="5">
    <source>
        <dbReference type="ARBA" id="ARBA00023136"/>
    </source>
</evidence>
<keyword evidence="5 6" id="KW-0472">Membrane</keyword>
<dbReference type="AlphaFoldDB" id="S6C1G6"/>
<protein>
    <submittedName>
        <fullName evidence="7 8">Glycosyltransferase</fullName>
    </submittedName>
</protein>
<keyword evidence="7" id="KW-0808">Transferase</keyword>
<name>S6C1G6_LACLL</name>
<reference evidence="7" key="1">
    <citation type="journal article" date="2013" name="Biosci. Biotechnol. Biochem.">
        <title>Novel Exopolysaccharides Produced by Lactococcus lactis subsp. lactis, and the Diversity of epsE Genes in the Exopolysaccharide Biosynthesis Gene Clusters.</title>
        <authorList>
            <person name="Suzuki C."/>
            <person name="Kobayashi M."/>
            <person name="Kimoto-Nira H."/>
        </authorList>
    </citation>
    <scope>NUCLEOTIDE SEQUENCE</scope>
    <source>
        <strain evidence="7">C59</strain>
    </source>
</reference>
<reference evidence="8" key="2">
    <citation type="journal article" date="2020" name="Mol. Microbiol.">
        <title>The CWPS Rubik's cube: Linking diversity of cell wall polysaccharide structures with the encoded biosynthetic machinery of selected Lactococcus lactis strains.</title>
        <authorList>
            <person name="Mahony J."/>
            <person name="Frantzen C."/>
            <person name="Vinogradov E."/>
            <person name="Sadovskaya I."/>
            <person name="Theodorou I."/>
            <person name="Kelleher P."/>
            <person name="Chapot-Chartier M.P."/>
            <person name="Cambillau C."/>
            <person name="Holo H."/>
            <person name="van Sinderen D."/>
        </authorList>
    </citation>
    <scope>NUCLEOTIDE SEQUENCE</scope>
    <source>
        <strain evidence="8">223</strain>
    </source>
</reference>
<organism evidence="7">
    <name type="scientific">Lactococcus lactis subsp. lactis</name>
    <name type="common">Streptococcus lactis</name>
    <dbReference type="NCBI Taxonomy" id="1360"/>
    <lineage>
        <taxon>Bacteria</taxon>
        <taxon>Bacillati</taxon>
        <taxon>Bacillota</taxon>
        <taxon>Bacilli</taxon>
        <taxon>Lactobacillales</taxon>
        <taxon>Streptococcaceae</taxon>
        <taxon>Lactococcus</taxon>
    </lineage>
</organism>
<evidence type="ECO:0000256" key="4">
    <source>
        <dbReference type="ARBA" id="ARBA00022989"/>
    </source>
</evidence>
<feature type="transmembrane region" description="Helical" evidence="6">
    <location>
        <begin position="86"/>
        <end position="105"/>
    </location>
</feature>
<dbReference type="InterPro" id="IPR013969">
    <property type="entry name" value="Oligosacch_biosynth_Alg14"/>
</dbReference>
<accession>S6C1G6</accession>
<reference evidence="8" key="3">
    <citation type="submission" date="2023-04" db="EMBL/GenBank/DDBJ databases">
        <authorList>
            <person name="McDonnell B."/>
        </authorList>
    </citation>
    <scope>NUCLEOTIDE SEQUENCE</scope>
    <source>
        <strain evidence="8">223</strain>
    </source>
</reference>
<evidence type="ECO:0000256" key="3">
    <source>
        <dbReference type="ARBA" id="ARBA00022824"/>
    </source>
</evidence>
<dbReference type="Proteomes" id="UP000663169">
    <property type="component" value="Chromosome"/>
</dbReference>
<gene>
    <name evidence="7" type="primary">epsE</name>
    <name evidence="8" type="synonym">pssD</name>
    <name evidence="8" type="ORF">LL223_0114</name>
</gene>
<evidence type="ECO:0000313" key="7">
    <source>
        <dbReference type="EMBL" id="BAN70287.1"/>
    </source>
</evidence>
<keyword evidence="4 6" id="KW-1133">Transmembrane helix</keyword>
<feature type="transmembrane region" description="Helical" evidence="6">
    <location>
        <begin position="62"/>
        <end position="80"/>
    </location>
</feature>
<dbReference type="PANTHER" id="PTHR12154">
    <property type="entry name" value="GLYCOSYL TRANSFERASE-RELATED"/>
    <property type="match status" value="1"/>
</dbReference>
<evidence type="ECO:0000256" key="1">
    <source>
        <dbReference type="ARBA" id="ARBA00004389"/>
    </source>
</evidence>